<organism evidence="6 8">
    <name type="scientific">Medicago truncatula</name>
    <name type="common">Barrel medic</name>
    <name type="synonym">Medicago tribuloides</name>
    <dbReference type="NCBI Taxonomy" id="3880"/>
    <lineage>
        <taxon>Eukaryota</taxon>
        <taxon>Viridiplantae</taxon>
        <taxon>Streptophyta</taxon>
        <taxon>Embryophyta</taxon>
        <taxon>Tracheophyta</taxon>
        <taxon>Spermatophyta</taxon>
        <taxon>Magnoliopsida</taxon>
        <taxon>eudicotyledons</taxon>
        <taxon>Gunneridae</taxon>
        <taxon>Pentapetalae</taxon>
        <taxon>rosids</taxon>
        <taxon>fabids</taxon>
        <taxon>Fabales</taxon>
        <taxon>Fabaceae</taxon>
        <taxon>Papilionoideae</taxon>
        <taxon>50 kb inversion clade</taxon>
        <taxon>NPAAA clade</taxon>
        <taxon>Hologalegina</taxon>
        <taxon>IRL clade</taxon>
        <taxon>Trifolieae</taxon>
        <taxon>Medicago</taxon>
    </lineage>
</organism>
<feature type="compositionally biased region" description="Basic and acidic residues" evidence="3">
    <location>
        <begin position="153"/>
        <end position="182"/>
    </location>
</feature>
<dbReference type="EnsemblPlants" id="AES70281">
    <property type="protein sequence ID" value="AES70281"/>
    <property type="gene ID" value="MTR_3g050860"/>
</dbReference>
<keyword evidence="1 2" id="KW-0694">RNA-binding</keyword>
<dbReference type="Pfam" id="PF00076">
    <property type="entry name" value="RRM_1"/>
    <property type="match status" value="1"/>
</dbReference>
<dbReference type="GO" id="GO:0016747">
    <property type="term" value="F:acyltransferase activity, transferring groups other than amino-acyl groups"/>
    <property type="evidence" value="ECO:0007669"/>
    <property type="project" value="InterPro"/>
</dbReference>
<evidence type="ECO:0000313" key="8">
    <source>
        <dbReference type="Proteomes" id="UP000002051"/>
    </source>
</evidence>
<reference evidence="6 8" key="1">
    <citation type="journal article" date="2011" name="Nature">
        <title>The Medicago genome provides insight into the evolution of rhizobial symbioses.</title>
        <authorList>
            <person name="Young N.D."/>
            <person name="Debelle F."/>
            <person name="Oldroyd G.E."/>
            <person name="Geurts R."/>
            <person name="Cannon S.B."/>
            <person name="Udvardi M.K."/>
            <person name="Benedito V.A."/>
            <person name="Mayer K.F."/>
            <person name="Gouzy J."/>
            <person name="Schoof H."/>
            <person name="Van de Peer Y."/>
            <person name="Proost S."/>
            <person name="Cook D.R."/>
            <person name="Meyers B.C."/>
            <person name="Spannagl M."/>
            <person name="Cheung F."/>
            <person name="De Mita S."/>
            <person name="Krishnakumar V."/>
            <person name="Gundlach H."/>
            <person name="Zhou S."/>
            <person name="Mudge J."/>
            <person name="Bharti A.K."/>
            <person name="Murray J.D."/>
            <person name="Naoumkina M.A."/>
            <person name="Rosen B."/>
            <person name="Silverstein K.A."/>
            <person name="Tang H."/>
            <person name="Rombauts S."/>
            <person name="Zhao P.X."/>
            <person name="Zhou P."/>
            <person name="Barbe V."/>
            <person name="Bardou P."/>
            <person name="Bechner M."/>
            <person name="Bellec A."/>
            <person name="Berger A."/>
            <person name="Berges H."/>
            <person name="Bidwell S."/>
            <person name="Bisseling T."/>
            <person name="Choisne N."/>
            <person name="Couloux A."/>
            <person name="Denny R."/>
            <person name="Deshpande S."/>
            <person name="Dai X."/>
            <person name="Doyle J.J."/>
            <person name="Dudez A.M."/>
            <person name="Farmer A.D."/>
            <person name="Fouteau S."/>
            <person name="Franken C."/>
            <person name="Gibelin C."/>
            <person name="Gish J."/>
            <person name="Goldstein S."/>
            <person name="Gonzalez A.J."/>
            <person name="Green P.J."/>
            <person name="Hallab A."/>
            <person name="Hartog M."/>
            <person name="Hua A."/>
            <person name="Humphray S.J."/>
            <person name="Jeong D.H."/>
            <person name="Jing Y."/>
            <person name="Jocker A."/>
            <person name="Kenton S.M."/>
            <person name="Kim D.J."/>
            <person name="Klee K."/>
            <person name="Lai H."/>
            <person name="Lang C."/>
            <person name="Lin S."/>
            <person name="Macmil S.L."/>
            <person name="Magdelenat G."/>
            <person name="Matthews L."/>
            <person name="McCorrison J."/>
            <person name="Monaghan E.L."/>
            <person name="Mun J.H."/>
            <person name="Najar F.Z."/>
            <person name="Nicholson C."/>
            <person name="Noirot C."/>
            <person name="O'Bleness M."/>
            <person name="Paule C.R."/>
            <person name="Poulain J."/>
            <person name="Prion F."/>
            <person name="Qin B."/>
            <person name="Qu C."/>
            <person name="Retzel E.F."/>
            <person name="Riddle C."/>
            <person name="Sallet E."/>
            <person name="Samain S."/>
            <person name="Samson N."/>
            <person name="Sanders I."/>
            <person name="Saurat O."/>
            <person name="Scarpelli C."/>
            <person name="Schiex T."/>
            <person name="Segurens B."/>
            <person name="Severin A.J."/>
            <person name="Sherrier D.J."/>
            <person name="Shi R."/>
            <person name="Sims S."/>
            <person name="Singer S.R."/>
            <person name="Sinharoy S."/>
            <person name="Sterck L."/>
            <person name="Viollet A."/>
            <person name="Wang B.B."/>
            <person name="Wang K."/>
            <person name="Wang M."/>
            <person name="Wang X."/>
            <person name="Warfsmann J."/>
            <person name="Weissenbach J."/>
            <person name="White D.D."/>
            <person name="White J.D."/>
            <person name="Wiley G.B."/>
            <person name="Wincker P."/>
            <person name="Xing Y."/>
            <person name="Yang L."/>
            <person name="Yao Z."/>
            <person name="Ying F."/>
            <person name="Zhai J."/>
            <person name="Zhou L."/>
            <person name="Zuber A."/>
            <person name="Denarie J."/>
            <person name="Dixon R.A."/>
            <person name="May G.D."/>
            <person name="Schwartz D.C."/>
            <person name="Rogers J."/>
            <person name="Quetier F."/>
            <person name="Town C.D."/>
            <person name="Roe B.A."/>
        </authorList>
    </citation>
    <scope>NUCLEOTIDE SEQUENCE [LARGE SCALE GENOMIC DNA]</scope>
    <source>
        <strain evidence="6">A17</strain>
        <strain evidence="7 8">cv. Jemalong A17</strain>
    </source>
</reference>
<evidence type="ECO:0000256" key="2">
    <source>
        <dbReference type="PROSITE-ProRule" id="PRU00176"/>
    </source>
</evidence>
<sequence length="362" mass="39846">MISPGVVVRDATPVDLFKILVDAVLPDVDTQSLVNGKLLQVATDDLLGIIFGYIVFDVGELKHNGYGHITSLFVNPIFRRKGHATRLVTMAQMDLEKQGAAYISVLVPKTNTDALLFFEKMGYEKEVVKGNNINGNDDANVIMMKKLKGKQMHSAETEGKRQAEEEIKEVSSKKQKVDEVAAKQKNPATKVVPSKNGSAPVKKADPYYSSSEESFDEDEKPAAEVVPSKIGSAPAKKADSSDLESDESSDEDEPNTPATKKFNSRVKTLYVGNLSFSVQKSDIENFFRVCGEVVDVRLASCEDGKLKGFGHALQMNGQELLQRAVRLDLARERSAYTPNNNRRAGFYKPGLYKGKKTTFADD</sequence>
<dbReference type="PROSITE" id="PS50102">
    <property type="entry name" value="RRM"/>
    <property type="match status" value="1"/>
</dbReference>
<dbReference type="InterPro" id="IPR000182">
    <property type="entry name" value="GNAT_dom"/>
</dbReference>
<dbReference type="Gene3D" id="3.30.70.330">
    <property type="match status" value="1"/>
</dbReference>
<dbReference type="InterPro" id="IPR000504">
    <property type="entry name" value="RRM_dom"/>
</dbReference>
<dbReference type="SMART" id="SM00360">
    <property type="entry name" value="RRM"/>
    <property type="match status" value="1"/>
</dbReference>
<dbReference type="HOGENOM" id="CLU_765866_0_0_1"/>
<dbReference type="InterPro" id="IPR035979">
    <property type="entry name" value="RBD_domain_sf"/>
</dbReference>
<dbReference type="PANTHER" id="PTHR23236:SF110">
    <property type="entry name" value="RNA-BINDING (RRM_RBD_RNP MOTIFS) FAMILY PROTEIN"/>
    <property type="match status" value="1"/>
</dbReference>
<dbReference type="CDD" id="cd04301">
    <property type="entry name" value="NAT_SF"/>
    <property type="match status" value="1"/>
</dbReference>
<dbReference type="GO" id="GO:0003723">
    <property type="term" value="F:RNA binding"/>
    <property type="evidence" value="ECO:0000318"/>
    <property type="project" value="GO_Central"/>
</dbReference>
<dbReference type="Proteomes" id="UP000002051">
    <property type="component" value="Chromosome 3"/>
</dbReference>
<dbReference type="PaxDb" id="3880-AES70281"/>
<evidence type="ECO:0000313" key="6">
    <source>
        <dbReference type="EMBL" id="AES70281.2"/>
    </source>
</evidence>
<name>G7J1Z7_MEDTR</name>
<dbReference type="InterPro" id="IPR012677">
    <property type="entry name" value="Nucleotide-bd_a/b_plait_sf"/>
</dbReference>
<dbReference type="SUPFAM" id="SSF54928">
    <property type="entry name" value="RNA-binding domain, RBD"/>
    <property type="match status" value="1"/>
</dbReference>
<evidence type="ECO:0000256" key="3">
    <source>
        <dbReference type="SAM" id="MobiDB-lite"/>
    </source>
</evidence>
<dbReference type="PANTHER" id="PTHR23236">
    <property type="entry name" value="EUKARYOTIC TRANSLATION INITIATION FACTOR 4B/4H"/>
    <property type="match status" value="1"/>
</dbReference>
<evidence type="ECO:0000259" key="4">
    <source>
        <dbReference type="PROSITE" id="PS50102"/>
    </source>
</evidence>
<keyword evidence="8" id="KW-1185">Reference proteome</keyword>
<dbReference type="eggNOG" id="KOG4210">
    <property type="taxonomic scope" value="Eukaryota"/>
</dbReference>
<reference evidence="7" key="3">
    <citation type="submission" date="2015-04" db="UniProtKB">
        <authorList>
            <consortium name="EnsemblPlants"/>
        </authorList>
    </citation>
    <scope>IDENTIFICATION</scope>
    <source>
        <strain evidence="7">cv. Jemalong A17</strain>
    </source>
</reference>
<accession>A0A0C3VFY7</accession>
<feature type="domain" description="N-acetyltransferase" evidence="5">
    <location>
        <begin position="6"/>
        <end position="148"/>
    </location>
</feature>
<evidence type="ECO:0000313" key="7">
    <source>
        <dbReference type="EnsemblPlants" id="AES70281"/>
    </source>
</evidence>
<feature type="compositionally biased region" description="Acidic residues" evidence="3">
    <location>
        <begin position="241"/>
        <end position="254"/>
    </location>
</feature>
<dbReference type="AlphaFoldDB" id="G7J1Z7"/>
<dbReference type="PROSITE" id="PS51186">
    <property type="entry name" value="GNAT"/>
    <property type="match status" value="1"/>
</dbReference>
<dbReference type="EMBL" id="CM001219">
    <property type="protein sequence ID" value="AES70281.2"/>
    <property type="molecule type" value="Genomic_DNA"/>
</dbReference>
<proteinExistence type="predicted"/>
<dbReference type="Gene3D" id="3.40.630.30">
    <property type="match status" value="1"/>
</dbReference>
<dbReference type="STRING" id="3880.G7J1Z7"/>
<protein>
    <submittedName>
        <fullName evidence="6">Acetyltransferase (GNAT) domain protein</fullName>
    </submittedName>
</protein>
<evidence type="ECO:0000256" key="1">
    <source>
        <dbReference type="ARBA" id="ARBA00022884"/>
    </source>
</evidence>
<dbReference type="InterPro" id="IPR016181">
    <property type="entry name" value="Acyl_CoA_acyltransferase"/>
</dbReference>
<gene>
    <name evidence="6" type="ordered locus">MTR_3g050860</name>
</gene>
<dbReference type="SUPFAM" id="SSF55729">
    <property type="entry name" value="Acyl-CoA N-acyltransferases (Nat)"/>
    <property type="match status" value="1"/>
</dbReference>
<dbReference type="eggNOG" id="KOG3235">
    <property type="taxonomic scope" value="Eukaryota"/>
</dbReference>
<evidence type="ECO:0000259" key="5">
    <source>
        <dbReference type="PROSITE" id="PS51186"/>
    </source>
</evidence>
<reference evidence="6 8" key="2">
    <citation type="journal article" date="2014" name="BMC Genomics">
        <title>An improved genome release (version Mt4.0) for the model legume Medicago truncatula.</title>
        <authorList>
            <person name="Tang H."/>
            <person name="Krishnakumar V."/>
            <person name="Bidwell S."/>
            <person name="Rosen B."/>
            <person name="Chan A."/>
            <person name="Zhou S."/>
            <person name="Gentzbittel L."/>
            <person name="Childs K.L."/>
            <person name="Yandell M."/>
            <person name="Gundlach H."/>
            <person name="Mayer K.F."/>
            <person name="Schwartz D.C."/>
            <person name="Town C.D."/>
        </authorList>
    </citation>
    <scope>GENOME REANNOTATION</scope>
    <source>
        <strain evidence="6">A17</strain>
        <strain evidence="7 8">cv. Jemalong A17</strain>
    </source>
</reference>
<dbReference type="Pfam" id="PF00583">
    <property type="entry name" value="Acetyltransf_1"/>
    <property type="match status" value="1"/>
</dbReference>
<feature type="domain" description="RRM" evidence="4">
    <location>
        <begin position="267"/>
        <end position="332"/>
    </location>
</feature>
<accession>G7J1Z7</accession>
<feature type="region of interest" description="Disordered" evidence="3">
    <location>
        <begin position="148"/>
        <end position="260"/>
    </location>
</feature>